<sequence>MNKENSKYNYPNPERNKGTFIVKVDYCQRNTWQGRVIWAEENKILRFRSALELIRLMDEALSEGQDIQILAE</sequence>
<dbReference type="AlphaFoldDB" id="E0RVG7"/>
<dbReference type="EMBL" id="CP001810">
    <property type="protein sequence ID" value="ADL34816.1"/>
    <property type="molecule type" value="Genomic_DNA"/>
</dbReference>
<dbReference type="HOGENOM" id="CLU_2714745_0_0_9"/>
<accession>E0RVG7</accession>
<dbReference type="eggNOG" id="ENOG5033CWV">
    <property type="taxonomic scope" value="Bacteria"/>
</dbReference>
<evidence type="ECO:0000313" key="1">
    <source>
        <dbReference type="EMBL" id="ADL34816.1"/>
    </source>
</evidence>
<name>E0RVG7_BUTPB</name>
<gene>
    <name evidence="1" type="ordered locus">bpr_I2083</name>
</gene>
<dbReference type="Proteomes" id="UP000001299">
    <property type="component" value="Chromosome 1"/>
</dbReference>
<dbReference type="STRING" id="515622.bpr_I2083"/>
<proteinExistence type="predicted"/>
<keyword evidence="2" id="KW-1185">Reference proteome</keyword>
<dbReference type="KEGG" id="bpb:bpr_I2083"/>
<organism evidence="1 2">
    <name type="scientific">Butyrivibrio proteoclasticus (strain ATCC 51982 / DSM 14932 / B316)</name>
    <name type="common">Clostridium proteoclasticum</name>
    <dbReference type="NCBI Taxonomy" id="515622"/>
    <lineage>
        <taxon>Bacteria</taxon>
        <taxon>Bacillati</taxon>
        <taxon>Bacillota</taxon>
        <taxon>Clostridia</taxon>
        <taxon>Lachnospirales</taxon>
        <taxon>Lachnospiraceae</taxon>
        <taxon>Butyrivibrio</taxon>
    </lineage>
</organism>
<reference evidence="1 2" key="1">
    <citation type="journal article" date="2010" name="PLoS ONE">
        <title>The glycobiome of the rumen bacterium Butyrivibrio proteoclasticus B316(T) highlights adaptation to a polysaccharide-rich environment.</title>
        <authorList>
            <person name="Kelly W.J."/>
            <person name="Leahy S.C."/>
            <person name="Altermann E."/>
            <person name="Yeoman C.J."/>
            <person name="Dunne J.C."/>
            <person name="Kong Z."/>
            <person name="Pacheco D.M."/>
            <person name="Li D."/>
            <person name="Noel S.J."/>
            <person name="Moon C.D."/>
            <person name="Cookson A.L."/>
            <person name="Attwood G.T."/>
        </authorList>
    </citation>
    <scope>NUCLEOTIDE SEQUENCE [LARGE SCALE GENOMIC DNA]</scope>
    <source>
        <strain evidence="2">ATCC 51982 / DSM 14932 / B316</strain>
    </source>
</reference>
<evidence type="ECO:0000313" key="2">
    <source>
        <dbReference type="Proteomes" id="UP000001299"/>
    </source>
</evidence>
<protein>
    <submittedName>
        <fullName evidence="1">Uncharacterized protein</fullName>
    </submittedName>
</protein>
<dbReference type="RefSeq" id="WP_013281470.1">
    <property type="nucleotide sequence ID" value="NC_014387.1"/>
</dbReference>